<proteinExistence type="predicted"/>
<protein>
    <recommendedName>
        <fullName evidence="1">Amidase domain-containing protein</fullName>
    </recommendedName>
</protein>
<dbReference type="InterPro" id="IPR036928">
    <property type="entry name" value="AS_sf"/>
</dbReference>
<dbReference type="AlphaFoldDB" id="A0A8K0PG04"/>
<dbReference type="PANTHER" id="PTHR11895:SF170">
    <property type="entry name" value="AMIDASE"/>
    <property type="match status" value="1"/>
</dbReference>
<organism evidence="2 3">
    <name type="scientific">Elsinoe batatas</name>
    <dbReference type="NCBI Taxonomy" id="2601811"/>
    <lineage>
        <taxon>Eukaryota</taxon>
        <taxon>Fungi</taxon>
        <taxon>Dikarya</taxon>
        <taxon>Ascomycota</taxon>
        <taxon>Pezizomycotina</taxon>
        <taxon>Dothideomycetes</taxon>
        <taxon>Dothideomycetidae</taxon>
        <taxon>Myriangiales</taxon>
        <taxon>Elsinoaceae</taxon>
        <taxon>Elsinoe</taxon>
    </lineage>
</organism>
<accession>A0A8K0PG04</accession>
<dbReference type="Pfam" id="PF01425">
    <property type="entry name" value="Amidase"/>
    <property type="match status" value="1"/>
</dbReference>
<reference evidence="2" key="1">
    <citation type="submission" date="2021-07" db="EMBL/GenBank/DDBJ databases">
        <title>Elsinoe batatas strain:CRI-CJ2 Genome sequencing and assembly.</title>
        <authorList>
            <person name="Huang L."/>
        </authorList>
    </citation>
    <scope>NUCLEOTIDE SEQUENCE</scope>
    <source>
        <strain evidence="2">CRI-CJ2</strain>
    </source>
</reference>
<dbReference type="PANTHER" id="PTHR11895">
    <property type="entry name" value="TRANSAMIDASE"/>
    <property type="match status" value="1"/>
</dbReference>
<gene>
    <name evidence="2" type="ORF">KVT40_002459</name>
</gene>
<name>A0A8K0PG04_9PEZI</name>
<dbReference type="EMBL" id="JAESVG020000002">
    <property type="protein sequence ID" value="KAG8630840.1"/>
    <property type="molecule type" value="Genomic_DNA"/>
</dbReference>
<evidence type="ECO:0000313" key="2">
    <source>
        <dbReference type="EMBL" id="KAG8630840.1"/>
    </source>
</evidence>
<evidence type="ECO:0000259" key="1">
    <source>
        <dbReference type="Pfam" id="PF01425"/>
    </source>
</evidence>
<comment type="caution">
    <text evidence="2">The sequence shown here is derived from an EMBL/GenBank/DDBJ whole genome shotgun (WGS) entry which is preliminary data.</text>
</comment>
<dbReference type="SUPFAM" id="SSF75304">
    <property type="entry name" value="Amidase signature (AS) enzymes"/>
    <property type="match status" value="1"/>
</dbReference>
<evidence type="ECO:0000313" key="3">
    <source>
        <dbReference type="Proteomes" id="UP000809789"/>
    </source>
</evidence>
<dbReference type="GO" id="GO:0003824">
    <property type="term" value="F:catalytic activity"/>
    <property type="evidence" value="ECO:0007669"/>
    <property type="project" value="InterPro"/>
</dbReference>
<dbReference type="Gene3D" id="3.90.1300.10">
    <property type="entry name" value="Amidase signature (AS) domain"/>
    <property type="match status" value="1"/>
</dbReference>
<feature type="domain" description="Amidase" evidence="1">
    <location>
        <begin position="99"/>
        <end position="518"/>
    </location>
</feature>
<dbReference type="Proteomes" id="UP000809789">
    <property type="component" value="Unassembled WGS sequence"/>
</dbReference>
<dbReference type="OrthoDB" id="1879366at2759"/>
<dbReference type="InterPro" id="IPR000120">
    <property type="entry name" value="Amidase"/>
</dbReference>
<sequence>MSVFFDSTLRDDLVSKGDVESLLSSIGVAKGINRNESDEYHVLLAAVHDCAERVLSLPDYHGSQSVKSYARENVRRCPQDEQEFGHAWSHKFLIRGDATGGLLKGKTVIIKDCISVADVPQLFGTDAIEPWIPQRDATVVTRVLENGANVIGTAICENFCTSTSSYTNAQGTVENPHAAGFSSGGSTSGGAALVGGGRVDLAIGADQGGSIRLPASFCGCVGIKPTHGLVPYTGITSGDAISDHAGPITRTVKEAVACLDAIAGQDPYDDRTLGAPAMGTTTFSKSLASRSNHANGLRIALVEEGFNHPLVDASVREMVLAAAHRFTSLGATVTPVSLPSHLLGPSLWTIQQRVAGTQSILGQQHGRRGLFPTDFETVRGPWTDESFTRLFPSTKNVVINGLSLMKRYPGVYAKALNLAQQVKDEYEALLKDYDVVIMPTVPVPAPRNLDYHKGVGPMEALRPSMGLTINTAIFNLTGQPALSLPVGFVDVDVNGAERARLPVGMQIVGPLWGEQKILDAAFAWEQANDWRTFDTGTTGASSTVNGKL</sequence>
<keyword evidence="3" id="KW-1185">Reference proteome</keyword>
<dbReference type="InterPro" id="IPR023631">
    <property type="entry name" value="Amidase_dom"/>
</dbReference>